<dbReference type="EMBL" id="LS423452">
    <property type="protein sequence ID" value="SPS06887.1"/>
    <property type="molecule type" value="Genomic_DNA"/>
</dbReference>
<gene>
    <name evidence="1" type="ORF">NITFAB_2484</name>
</gene>
<dbReference type="InterPro" id="IPR029063">
    <property type="entry name" value="SAM-dependent_MTases_sf"/>
</dbReference>
<reference evidence="1" key="1">
    <citation type="submission" date="2018-05" db="EMBL/GenBank/DDBJ databases">
        <authorList>
            <person name="Lanie J.A."/>
            <person name="Ng W.-L."/>
            <person name="Kazmierczak K.M."/>
            <person name="Andrzejewski T.M."/>
            <person name="Davidsen T.M."/>
            <person name="Wayne K.J."/>
            <person name="Tettelin H."/>
            <person name="Glass J.I."/>
            <person name="Rusch D."/>
            <person name="Podicherti R."/>
            <person name="Tsui H.-C.T."/>
            <person name="Winkler M.E."/>
        </authorList>
    </citation>
    <scope>NUCLEOTIDE SEQUENCE</scope>
    <source>
        <strain evidence="1">KNB</strain>
    </source>
</reference>
<evidence type="ECO:0000313" key="1">
    <source>
        <dbReference type="EMBL" id="SPS06887.1"/>
    </source>
</evidence>
<dbReference type="SUPFAM" id="SSF53335">
    <property type="entry name" value="S-adenosyl-L-methionine-dependent methyltransferases"/>
    <property type="match status" value="1"/>
</dbReference>
<sequence length="129" mass="14809">MDRDAAALANLQHLPGVSTKIIDLEKDIWPLQGYRFDGIIVSRYLHRPLFPHLLNALKTHGVLIYETFMDGNECYGRPRNPDYLLRSNELLENFLPHLTIIAFEQGEFQEPDTAVVQRICAISEERGNC</sequence>
<dbReference type="Gene3D" id="3.40.50.150">
    <property type="entry name" value="Vaccinia Virus protein VP39"/>
    <property type="match status" value="1"/>
</dbReference>
<evidence type="ECO:0008006" key="2">
    <source>
        <dbReference type="Google" id="ProtNLM"/>
    </source>
</evidence>
<accession>A0A2X0QZ91</accession>
<organism evidence="1">
    <name type="scientific">Candidatus Nitrotoga fabula</name>
    <dbReference type="NCBI Taxonomy" id="2182327"/>
    <lineage>
        <taxon>Bacteria</taxon>
        <taxon>Pseudomonadati</taxon>
        <taxon>Pseudomonadota</taxon>
        <taxon>Betaproteobacteria</taxon>
        <taxon>Nitrosomonadales</taxon>
        <taxon>Gallionellaceae</taxon>
        <taxon>Candidatus Nitrotoga</taxon>
    </lineage>
</organism>
<proteinExistence type="predicted"/>
<name>A0A2X0QZ91_9PROT</name>
<dbReference type="AlphaFoldDB" id="A0A2X0QZ91"/>
<protein>
    <recommendedName>
        <fullName evidence="2">SAM-dependent methyltransferase</fullName>
    </recommendedName>
</protein>